<sequence length="257" mass="28670">MITPGSERPHLLDDSRRFASGFPDFLQGDPYRDFLRKPDGSRDFAEYALTATLPDDDEHPVALAAMLPFRMRRREDGTCAPLPDDGWDGVVRWNTYDRLYGYTPDTLAALAVAIHPELRGHNLAATMVSAMRDRARELGFTSLVVPLRPPLKAQEPRIPMASYIARTRPDGLPADPWMRVHARLGGQTVGIAPAAMVVTARLDRWREWTELPFDTAGPVEVPGALSLVQVNPDEDYAVYVEPNVWIRHVLSTSEGNS</sequence>
<dbReference type="Proteomes" id="UP001250214">
    <property type="component" value="Unassembled WGS sequence"/>
</dbReference>
<dbReference type="CDD" id="cd04301">
    <property type="entry name" value="NAT_SF"/>
    <property type="match status" value="1"/>
</dbReference>
<keyword evidence="2" id="KW-1185">Reference proteome</keyword>
<gene>
    <name evidence="1" type="ORF">RIF23_04500</name>
</gene>
<dbReference type="EMBL" id="JAVLVT010000001">
    <property type="protein sequence ID" value="MDS1269556.1"/>
    <property type="molecule type" value="Genomic_DNA"/>
</dbReference>
<name>A0ABU2H2N7_9ACTN</name>
<evidence type="ECO:0000313" key="1">
    <source>
        <dbReference type="EMBL" id="MDS1269556.1"/>
    </source>
</evidence>
<dbReference type="SUPFAM" id="SSF55729">
    <property type="entry name" value="Acyl-CoA N-acyltransferases (Nat)"/>
    <property type="match status" value="1"/>
</dbReference>
<dbReference type="InterPro" id="IPR016181">
    <property type="entry name" value="Acyl_CoA_acyltransferase"/>
</dbReference>
<dbReference type="Gene3D" id="3.40.630.30">
    <property type="match status" value="1"/>
</dbReference>
<comment type="caution">
    <text evidence="1">The sequence shown here is derived from an EMBL/GenBank/DDBJ whole genome shotgun (WGS) entry which is preliminary data.</text>
</comment>
<evidence type="ECO:0000313" key="2">
    <source>
        <dbReference type="Proteomes" id="UP001250214"/>
    </source>
</evidence>
<organism evidence="1 2">
    <name type="scientific">Lipingzhangella rawalii</name>
    <dbReference type="NCBI Taxonomy" id="2055835"/>
    <lineage>
        <taxon>Bacteria</taxon>
        <taxon>Bacillati</taxon>
        <taxon>Actinomycetota</taxon>
        <taxon>Actinomycetes</taxon>
        <taxon>Streptosporangiales</taxon>
        <taxon>Nocardiopsidaceae</taxon>
        <taxon>Lipingzhangella</taxon>
    </lineage>
</organism>
<accession>A0ABU2H2N7</accession>
<reference evidence="2" key="1">
    <citation type="submission" date="2023-07" db="EMBL/GenBank/DDBJ databases">
        <title>Novel species in the genus Lipingzhangella isolated from Sambhar Salt Lake.</title>
        <authorList>
            <person name="Jiya N."/>
            <person name="Kajale S."/>
            <person name="Sharma A."/>
        </authorList>
    </citation>
    <scope>NUCLEOTIDE SEQUENCE [LARGE SCALE GENOMIC DNA]</scope>
    <source>
        <strain evidence="2">LS1_29</strain>
    </source>
</reference>
<proteinExistence type="predicted"/>
<protein>
    <submittedName>
        <fullName evidence="1">N-acetyltransferase</fullName>
    </submittedName>
</protein>